<feature type="region of interest" description="Disordered" evidence="1">
    <location>
        <begin position="329"/>
        <end position="348"/>
    </location>
</feature>
<dbReference type="Pfam" id="PF07939">
    <property type="entry name" value="DUF1685"/>
    <property type="match status" value="1"/>
</dbReference>
<sequence>QPEAGRRAEAGEKGGAATAAGGRGSPAELLGDRARAATPVGEALELGGGGGTGRRRQAAASGGAAPRSGVADGKAAWRGGWETAWRGWRRASRSGKAAASTSPLSTSITSESSPARRQRCAAACGRGAARGGSRERSGVRRPISRSPPPPPPPYGSRRSAAGFARPRRWSSRRRAQLAAEICGDYGAREGEAGETGCVGATKGRAEHRGGDGSRPRAERQRWPRSRPRTCGAGYSWRRRGHGGRSRWWSPRRSPAASSSSAAAHVRRGAGAMAAAAARAEPDRRVDDDLEELKGCVDLRFGFSCDVIPEFCGTAPVLKLCYSMTQRCRSGAPAAARPRPPARPPRSRV</sequence>
<feature type="compositionally biased region" description="Pro residues" evidence="1">
    <location>
        <begin position="337"/>
        <end position="348"/>
    </location>
</feature>
<dbReference type="STRING" id="39947.A0A0P0Y0K8"/>
<reference evidence="2 3" key="3">
    <citation type="journal article" date="2013" name="Rice">
        <title>Improvement of the Oryza sativa Nipponbare reference genome using next generation sequence and optical map data.</title>
        <authorList>
            <person name="Kawahara Y."/>
            <person name="de la Bastide M."/>
            <person name="Hamilton J.P."/>
            <person name="Kanamori H."/>
            <person name="McCombie W.R."/>
            <person name="Ouyang S."/>
            <person name="Schwartz D.C."/>
            <person name="Tanaka T."/>
            <person name="Wu J."/>
            <person name="Zhou S."/>
            <person name="Childs K.L."/>
            <person name="Davidson R.M."/>
            <person name="Lin H."/>
            <person name="Quesada-Ocampo L."/>
            <person name="Vaillancourt B."/>
            <person name="Sakai H."/>
            <person name="Lee S.S."/>
            <person name="Kim J."/>
            <person name="Numa H."/>
            <person name="Itoh T."/>
            <person name="Buell C.R."/>
            <person name="Matsumoto T."/>
        </authorList>
    </citation>
    <scope>NUCLEOTIDE SEQUENCE [LARGE SCALE GENOMIC DNA]</scope>
    <source>
        <strain evidence="3">cv. Nipponbare</strain>
    </source>
</reference>
<proteinExistence type="predicted"/>
<dbReference type="Proteomes" id="UP000059680">
    <property type="component" value="Chromosome 11"/>
</dbReference>
<organism evidence="2 3">
    <name type="scientific">Oryza sativa subsp. japonica</name>
    <name type="common">Rice</name>
    <dbReference type="NCBI Taxonomy" id="39947"/>
    <lineage>
        <taxon>Eukaryota</taxon>
        <taxon>Viridiplantae</taxon>
        <taxon>Streptophyta</taxon>
        <taxon>Embryophyta</taxon>
        <taxon>Tracheophyta</taxon>
        <taxon>Spermatophyta</taxon>
        <taxon>Magnoliopsida</taxon>
        <taxon>Liliopsida</taxon>
        <taxon>Poales</taxon>
        <taxon>Poaceae</taxon>
        <taxon>BOP clade</taxon>
        <taxon>Oryzoideae</taxon>
        <taxon>Oryzeae</taxon>
        <taxon>Oryzinae</taxon>
        <taxon>Oryza</taxon>
        <taxon>Oryza sativa</taxon>
    </lineage>
</organism>
<dbReference type="EMBL" id="AP014967">
    <property type="protein sequence ID" value="BAT13407.1"/>
    <property type="molecule type" value="Genomic_DNA"/>
</dbReference>
<name>A0A0P0Y0K8_ORYSJ</name>
<dbReference type="InParanoid" id="A0A0P0Y0K8"/>
<feature type="region of interest" description="Disordered" evidence="1">
    <location>
        <begin position="184"/>
        <end position="264"/>
    </location>
</feature>
<dbReference type="AlphaFoldDB" id="A0A0P0Y0K8"/>
<evidence type="ECO:0000313" key="3">
    <source>
        <dbReference type="Proteomes" id="UP000059680"/>
    </source>
</evidence>
<feature type="compositionally biased region" description="Pro residues" evidence="1">
    <location>
        <begin position="145"/>
        <end position="154"/>
    </location>
</feature>
<feature type="compositionally biased region" description="Low complexity" evidence="1">
    <location>
        <begin position="245"/>
        <end position="264"/>
    </location>
</feature>
<feature type="compositionally biased region" description="Low complexity" evidence="1">
    <location>
        <begin position="94"/>
        <end position="127"/>
    </location>
</feature>
<dbReference type="PaxDb" id="39947-A0A0P0Y0K8"/>
<accession>A0A0P0Y0K8</accession>
<dbReference type="eggNOG" id="KOG4197">
    <property type="taxonomic scope" value="Eukaryota"/>
</dbReference>
<feature type="compositionally biased region" description="Low complexity" evidence="1">
    <location>
        <begin position="58"/>
        <end position="71"/>
    </location>
</feature>
<feature type="non-terminal residue" evidence="2">
    <location>
        <position position="1"/>
    </location>
</feature>
<reference evidence="2 3" key="2">
    <citation type="journal article" date="2013" name="Plant Cell Physiol.">
        <title>Rice Annotation Project Database (RAP-DB): an integrative and interactive database for rice genomics.</title>
        <authorList>
            <person name="Sakai H."/>
            <person name="Lee S.S."/>
            <person name="Tanaka T."/>
            <person name="Numa H."/>
            <person name="Kim J."/>
            <person name="Kawahara Y."/>
            <person name="Wakimoto H."/>
            <person name="Yang C.C."/>
            <person name="Iwamoto M."/>
            <person name="Abe T."/>
            <person name="Yamada Y."/>
            <person name="Muto A."/>
            <person name="Inokuchi H."/>
            <person name="Ikemura T."/>
            <person name="Matsumoto T."/>
            <person name="Sasaki T."/>
            <person name="Itoh T."/>
        </authorList>
    </citation>
    <scope>NUCLEOTIDE SEQUENCE [LARGE SCALE GENOMIC DNA]</scope>
    <source>
        <strain evidence="3">cv. Nipponbare</strain>
    </source>
</reference>
<feature type="compositionally biased region" description="Basic and acidic residues" evidence="1">
    <location>
        <begin position="203"/>
        <end position="221"/>
    </location>
</feature>
<dbReference type="PANTHER" id="PTHR31865">
    <property type="entry name" value="OSJNBA0071G03.3 PROTEIN"/>
    <property type="match status" value="1"/>
</dbReference>
<reference evidence="3" key="1">
    <citation type="journal article" date="2005" name="Nature">
        <title>The map-based sequence of the rice genome.</title>
        <authorList>
            <consortium name="International rice genome sequencing project (IRGSP)"/>
            <person name="Matsumoto T."/>
            <person name="Wu J."/>
            <person name="Kanamori H."/>
            <person name="Katayose Y."/>
            <person name="Fujisawa M."/>
            <person name="Namiki N."/>
            <person name="Mizuno H."/>
            <person name="Yamamoto K."/>
            <person name="Antonio B.A."/>
            <person name="Baba T."/>
            <person name="Sakata K."/>
            <person name="Nagamura Y."/>
            <person name="Aoki H."/>
            <person name="Arikawa K."/>
            <person name="Arita K."/>
            <person name="Bito T."/>
            <person name="Chiden Y."/>
            <person name="Fujitsuka N."/>
            <person name="Fukunaka R."/>
            <person name="Hamada M."/>
            <person name="Harada C."/>
            <person name="Hayashi A."/>
            <person name="Hijishita S."/>
            <person name="Honda M."/>
            <person name="Hosokawa S."/>
            <person name="Ichikawa Y."/>
            <person name="Idonuma A."/>
            <person name="Iijima M."/>
            <person name="Ikeda M."/>
            <person name="Ikeno M."/>
            <person name="Ito K."/>
            <person name="Ito S."/>
            <person name="Ito T."/>
            <person name="Ito Y."/>
            <person name="Ito Y."/>
            <person name="Iwabuchi A."/>
            <person name="Kamiya K."/>
            <person name="Karasawa W."/>
            <person name="Kurita K."/>
            <person name="Katagiri S."/>
            <person name="Kikuta A."/>
            <person name="Kobayashi H."/>
            <person name="Kobayashi N."/>
            <person name="Machita K."/>
            <person name="Maehara T."/>
            <person name="Masukawa M."/>
            <person name="Mizubayashi T."/>
            <person name="Mukai Y."/>
            <person name="Nagasaki H."/>
            <person name="Nagata Y."/>
            <person name="Naito S."/>
            <person name="Nakashima M."/>
            <person name="Nakama Y."/>
            <person name="Nakamichi Y."/>
            <person name="Nakamura M."/>
            <person name="Meguro A."/>
            <person name="Negishi M."/>
            <person name="Ohta I."/>
            <person name="Ohta T."/>
            <person name="Okamoto M."/>
            <person name="Ono N."/>
            <person name="Saji S."/>
            <person name="Sakaguchi M."/>
            <person name="Sakai K."/>
            <person name="Shibata M."/>
            <person name="Shimokawa T."/>
            <person name="Song J."/>
            <person name="Takazaki Y."/>
            <person name="Terasawa K."/>
            <person name="Tsugane M."/>
            <person name="Tsuji K."/>
            <person name="Ueda S."/>
            <person name="Waki K."/>
            <person name="Yamagata H."/>
            <person name="Yamamoto M."/>
            <person name="Yamamoto S."/>
            <person name="Yamane H."/>
            <person name="Yoshiki S."/>
            <person name="Yoshihara R."/>
            <person name="Yukawa K."/>
            <person name="Zhong H."/>
            <person name="Yano M."/>
            <person name="Yuan Q."/>
            <person name="Ouyang S."/>
            <person name="Liu J."/>
            <person name="Jones K.M."/>
            <person name="Gansberger K."/>
            <person name="Moffat K."/>
            <person name="Hill J."/>
            <person name="Bera J."/>
            <person name="Fadrosh D."/>
            <person name="Jin S."/>
            <person name="Johri S."/>
            <person name="Kim M."/>
            <person name="Overton L."/>
            <person name="Reardon M."/>
            <person name="Tsitrin T."/>
            <person name="Vuong H."/>
            <person name="Weaver B."/>
            <person name="Ciecko A."/>
            <person name="Tallon L."/>
            <person name="Jackson J."/>
            <person name="Pai G."/>
            <person name="Aken S.V."/>
            <person name="Utterback T."/>
            <person name="Reidmuller S."/>
            <person name="Feldblyum T."/>
            <person name="Hsiao J."/>
            <person name="Zismann V."/>
            <person name="Iobst S."/>
            <person name="de Vazeille A.R."/>
            <person name="Buell C.R."/>
            <person name="Ying K."/>
            <person name="Li Y."/>
            <person name="Lu T."/>
            <person name="Huang Y."/>
            <person name="Zhao Q."/>
            <person name="Feng Q."/>
            <person name="Zhang L."/>
            <person name="Zhu J."/>
            <person name="Weng Q."/>
            <person name="Mu J."/>
            <person name="Lu Y."/>
            <person name="Fan D."/>
            <person name="Liu Y."/>
            <person name="Guan J."/>
            <person name="Zhang Y."/>
            <person name="Yu S."/>
            <person name="Liu X."/>
            <person name="Zhang Y."/>
            <person name="Hong G."/>
            <person name="Han B."/>
            <person name="Choisne N."/>
            <person name="Demange N."/>
            <person name="Orjeda G."/>
            <person name="Samain S."/>
            <person name="Cattolico L."/>
            <person name="Pelletier E."/>
            <person name="Couloux A."/>
            <person name="Segurens B."/>
            <person name="Wincker P."/>
            <person name="D'Hont A."/>
            <person name="Scarpelli C."/>
            <person name="Weissenbach J."/>
            <person name="Salanoubat M."/>
            <person name="Quetier F."/>
            <person name="Yu Y."/>
            <person name="Kim H.R."/>
            <person name="Rambo T."/>
            <person name="Currie J."/>
            <person name="Collura K."/>
            <person name="Luo M."/>
            <person name="Yang T."/>
            <person name="Ammiraju J.S.S."/>
            <person name="Engler F."/>
            <person name="Soderlund C."/>
            <person name="Wing R.A."/>
            <person name="Palmer L.E."/>
            <person name="de la Bastide M."/>
            <person name="Spiegel L."/>
            <person name="Nascimento L."/>
            <person name="Zutavern T."/>
            <person name="O'Shaughnessy A."/>
            <person name="Dike S."/>
            <person name="Dedhia N."/>
            <person name="Preston R."/>
            <person name="Balija V."/>
            <person name="McCombie W.R."/>
            <person name="Chow T."/>
            <person name="Chen H."/>
            <person name="Chung M."/>
            <person name="Chen C."/>
            <person name="Shaw J."/>
            <person name="Wu H."/>
            <person name="Hsiao K."/>
            <person name="Chao Y."/>
            <person name="Chu M."/>
            <person name="Cheng C."/>
            <person name="Hour A."/>
            <person name="Lee P."/>
            <person name="Lin S."/>
            <person name="Lin Y."/>
            <person name="Liou J."/>
            <person name="Liu S."/>
            <person name="Hsing Y."/>
            <person name="Raghuvanshi S."/>
            <person name="Mohanty A."/>
            <person name="Bharti A.K."/>
            <person name="Gaur A."/>
            <person name="Gupta V."/>
            <person name="Kumar D."/>
            <person name="Ravi V."/>
            <person name="Vij S."/>
            <person name="Kapur A."/>
            <person name="Khurana P."/>
            <person name="Khurana P."/>
            <person name="Khurana J.P."/>
            <person name="Tyagi A.K."/>
            <person name="Gaikwad K."/>
            <person name="Singh A."/>
            <person name="Dalal V."/>
            <person name="Srivastava S."/>
            <person name="Dixit A."/>
            <person name="Pal A.K."/>
            <person name="Ghazi I.A."/>
            <person name="Yadav M."/>
            <person name="Pandit A."/>
            <person name="Bhargava A."/>
            <person name="Sureshbabu K."/>
            <person name="Batra K."/>
            <person name="Sharma T.R."/>
            <person name="Mohapatra T."/>
            <person name="Singh N.K."/>
            <person name="Messing J."/>
            <person name="Nelson A.B."/>
            <person name="Fuks G."/>
            <person name="Kavchok S."/>
            <person name="Keizer G."/>
            <person name="Linton E."/>
            <person name="Llaca V."/>
            <person name="Song R."/>
            <person name="Tanyolac B."/>
            <person name="Young S."/>
            <person name="Ho-Il K."/>
            <person name="Hahn J.H."/>
            <person name="Sangsakoo G."/>
            <person name="Vanavichit A."/>
            <person name="de Mattos Luiz.A.T."/>
            <person name="Zimmer P.D."/>
            <person name="Malone G."/>
            <person name="Dellagostin O."/>
            <person name="de Oliveira A.C."/>
            <person name="Bevan M."/>
            <person name="Bancroft I."/>
            <person name="Minx P."/>
            <person name="Cordum H."/>
            <person name="Wilson R."/>
            <person name="Cheng Z."/>
            <person name="Jin W."/>
            <person name="Jiang J."/>
            <person name="Leong S.A."/>
            <person name="Iwama H."/>
            <person name="Gojobori T."/>
            <person name="Itoh T."/>
            <person name="Niimura Y."/>
            <person name="Fujii Y."/>
            <person name="Habara T."/>
            <person name="Sakai H."/>
            <person name="Sato Y."/>
            <person name="Wilson G."/>
            <person name="Kumar K."/>
            <person name="McCouch S."/>
            <person name="Juretic N."/>
            <person name="Hoen D."/>
            <person name="Wright S."/>
            <person name="Bruskiewich R."/>
            <person name="Bureau T."/>
            <person name="Miyao A."/>
            <person name="Hirochika H."/>
            <person name="Nishikawa T."/>
            <person name="Kadowaki K."/>
            <person name="Sugiura M."/>
            <person name="Burr B."/>
            <person name="Sasaki T."/>
        </authorList>
    </citation>
    <scope>NUCLEOTIDE SEQUENCE [LARGE SCALE GENOMIC DNA]</scope>
    <source>
        <strain evidence="3">cv. Nipponbare</strain>
    </source>
</reference>
<feature type="compositionally biased region" description="Basic and acidic residues" evidence="1">
    <location>
        <begin position="1"/>
        <end position="12"/>
    </location>
</feature>
<feature type="region of interest" description="Disordered" evidence="1">
    <location>
        <begin position="1"/>
        <end position="172"/>
    </location>
</feature>
<protein>
    <submittedName>
        <fullName evidence="2">Os11g0245400 protein</fullName>
    </submittedName>
</protein>
<keyword evidence="3" id="KW-1185">Reference proteome</keyword>
<gene>
    <name evidence="2" type="ordered locus">Os11g0245400</name>
    <name evidence="2" type="ORF">OSNPB_110245400</name>
</gene>
<evidence type="ECO:0000313" key="2">
    <source>
        <dbReference type="EMBL" id="BAT13407.1"/>
    </source>
</evidence>
<evidence type="ECO:0000256" key="1">
    <source>
        <dbReference type="SAM" id="MobiDB-lite"/>
    </source>
</evidence>
<dbReference type="PANTHER" id="PTHR31865:SF0">
    <property type="entry name" value="EXPRESSED PROTEIN"/>
    <property type="match status" value="1"/>
</dbReference>
<dbReference type="Gramene" id="Os11t0245400-01">
    <property type="protein sequence ID" value="Os11t0245400-01"/>
    <property type="gene ID" value="Os11g0245400"/>
</dbReference>
<dbReference type="InterPro" id="IPR012881">
    <property type="entry name" value="DUF1685"/>
</dbReference>